<feature type="compositionally biased region" description="Polar residues" evidence="1">
    <location>
        <begin position="4244"/>
        <end position="4253"/>
    </location>
</feature>
<feature type="compositionally biased region" description="Basic and acidic residues" evidence="1">
    <location>
        <begin position="3664"/>
        <end position="3676"/>
    </location>
</feature>
<feature type="compositionally biased region" description="Basic and acidic residues" evidence="1">
    <location>
        <begin position="5584"/>
        <end position="5593"/>
    </location>
</feature>
<feature type="region of interest" description="Disordered" evidence="1">
    <location>
        <begin position="2950"/>
        <end position="2976"/>
    </location>
</feature>
<accession>A0A8J6D3E5</accession>
<feature type="compositionally biased region" description="Basic and acidic residues" evidence="1">
    <location>
        <begin position="6911"/>
        <end position="6931"/>
    </location>
</feature>
<feature type="region of interest" description="Disordered" evidence="1">
    <location>
        <begin position="3885"/>
        <end position="3918"/>
    </location>
</feature>
<feature type="region of interest" description="Disordered" evidence="1">
    <location>
        <begin position="6533"/>
        <end position="6561"/>
    </location>
</feature>
<feature type="compositionally biased region" description="Basic and acidic residues" evidence="1">
    <location>
        <begin position="131"/>
        <end position="156"/>
    </location>
</feature>
<feature type="compositionally biased region" description="Basic and acidic residues" evidence="1">
    <location>
        <begin position="6381"/>
        <end position="6430"/>
    </location>
</feature>
<feature type="compositionally biased region" description="Basic and acidic residues" evidence="1">
    <location>
        <begin position="1659"/>
        <end position="1672"/>
    </location>
</feature>
<feature type="compositionally biased region" description="Basic and acidic residues" evidence="1">
    <location>
        <begin position="1153"/>
        <end position="1174"/>
    </location>
</feature>
<feature type="region of interest" description="Disordered" evidence="1">
    <location>
        <begin position="4578"/>
        <end position="4656"/>
    </location>
</feature>
<feature type="compositionally biased region" description="Low complexity" evidence="1">
    <location>
        <begin position="5206"/>
        <end position="5219"/>
    </location>
</feature>
<protein>
    <submittedName>
        <fullName evidence="2">Uncharacterized protein</fullName>
    </submittedName>
</protein>
<feature type="compositionally biased region" description="Low complexity" evidence="1">
    <location>
        <begin position="6748"/>
        <end position="6760"/>
    </location>
</feature>
<feature type="compositionally biased region" description="Basic and acidic residues" evidence="1">
    <location>
        <begin position="1850"/>
        <end position="1866"/>
    </location>
</feature>
<feature type="compositionally biased region" description="Basic and acidic residues" evidence="1">
    <location>
        <begin position="5563"/>
        <end position="5575"/>
    </location>
</feature>
<feature type="region of interest" description="Disordered" evidence="1">
    <location>
        <begin position="4955"/>
        <end position="5010"/>
    </location>
</feature>
<feature type="region of interest" description="Disordered" evidence="1">
    <location>
        <begin position="2730"/>
        <end position="2800"/>
    </location>
</feature>
<evidence type="ECO:0000313" key="3">
    <source>
        <dbReference type="Proteomes" id="UP000701853"/>
    </source>
</evidence>
<feature type="region of interest" description="Disordered" evidence="1">
    <location>
        <begin position="4909"/>
        <end position="4936"/>
    </location>
</feature>
<feature type="region of interest" description="Disordered" evidence="1">
    <location>
        <begin position="1990"/>
        <end position="2101"/>
    </location>
</feature>
<feature type="compositionally biased region" description="Polar residues" evidence="1">
    <location>
        <begin position="5364"/>
        <end position="5374"/>
    </location>
</feature>
<feature type="compositionally biased region" description="Basic and acidic residues" evidence="1">
    <location>
        <begin position="4636"/>
        <end position="4656"/>
    </location>
</feature>
<feature type="region of interest" description="Disordered" evidence="1">
    <location>
        <begin position="3190"/>
        <end position="3209"/>
    </location>
</feature>
<feature type="compositionally biased region" description="Basic and acidic residues" evidence="1">
    <location>
        <begin position="5833"/>
        <end position="5868"/>
    </location>
</feature>
<feature type="compositionally biased region" description="Basic and acidic residues" evidence="1">
    <location>
        <begin position="5915"/>
        <end position="5924"/>
    </location>
</feature>
<feature type="compositionally biased region" description="Basic and acidic residues" evidence="1">
    <location>
        <begin position="469"/>
        <end position="485"/>
    </location>
</feature>
<feature type="region of interest" description="Disordered" evidence="1">
    <location>
        <begin position="5619"/>
        <end position="5657"/>
    </location>
</feature>
<feature type="region of interest" description="Disordered" evidence="1">
    <location>
        <begin position="5799"/>
        <end position="5991"/>
    </location>
</feature>
<feature type="compositionally biased region" description="Basic and acidic residues" evidence="1">
    <location>
        <begin position="3605"/>
        <end position="3628"/>
    </location>
</feature>
<feature type="compositionally biased region" description="Basic and acidic residues" evidence="1">
    <location>
        <begin position="4476"/>
        <end position="4490"/>
    </location>
</feature>
<feature type="region of interest" description="Disordered" evidence="1">
    <location>
        <begin position="3543"/>
        <end position="3562"/>
    </location>
</feature>
<feature type="compositionally biased region" description="Basic and acidic residues" evidence="1">
    <location>
        <begin position="3769"/>
        <end position="3780"/>
    </location>
</feature>
<feature type="region of interest" description="Disordered" evidence="1">
    <location>
        <begin position="3449"/>
        <end position="3525"/>
    </location>
</feature>
<feature type="compositionally biased region" description="Basic and acidic residues" evidence="1">
    <location>
        <begin position="5278"/>
        <end position="5290"/>
    </location>
</feature>
<evidence type="ECO:0000313" key="2">
    <source>
        <dbReference type="EMBL" id="KAG8489773.1"/>
    </source>
</evidence>
<feature type="compositionally biased region" description="Basic and acidic residues" evidence="1">
    <location>
        <begin position="2988"/>
        <end position="3000"/>
    </location>
</feature>
<feature type="region of interest" description="Disordered" evidence="1">
    <location>
        <begin position="5740"/>
        <end position="5759"/>
    </location>
</feature>
<feature type="compositionally biased region" description="Basic and acidic residues" evidence="1">
    <location>
        <begin position="5153"/>
        <end position="5199"/>
    </location>
</feature>
<feature type="region of interest" description="Disordered" evidence="1">
    <location>
        <begin position="3303"/>
        <end position="3348"/>
    </location>
</feature>
<feature type="region of interest" description="Disordered" evidence="1">
    <location>
        <begin position="6236"/>
        <end position="6518"/>
    </location>
</feature>
<feature type="compositionally biased region" description="Basic and acidic residues" evidence="1">
    <location>
        <begin position="4859"/>
        <end position="4869"/>
    </location>
</feature>
<feature type="compositionally biased region" description="Basic and acidic residues" evidence="1">
    <location>
        <begin position="5443"/>
        <end position="5463"/>
    </location>
</feature>
<feature type="compositionally biased region" description="Basic and acidic residues" evidence="1">
    <location>
        <begin position="1205"/>
        <end position="1228"/>
    </location>
</feature>
<feature type="compositionally biased region" description="Basic and acidic residues" evidence="1">
    <location>
        <begin position="1555"/>
        <end position="1576"/>
    </location>
</feature>
<feature type="compositionally biased region" description="Basic and acidic residues" evidence="1">
    <location>
        <begin position="3516"/>
        <end position="3525"/>
    </location>
</feature>
<feature type="compositionally biased region" description="Basic and acidic residues" evidence="1">
    <location>
        <begin position="3794"/>
        <end position="3827"/>
    </location>
</feature>
<feature type="region of interest" description="Disordered" evidence="1">
    <location>
        <begin position="5054"/>
        <end position="5087"/>
    </location>
</feature>
<feature type="compositionally biased region" description="Basic and acidic residues" evidence="1">
    <location>
        <begin position="2144"/>
        <end position="2153"/>
    </location>
</feature>
<evidence type="ECO:0000256" key="1">
    <source>
        <dbReference type="SAM" id="MobiDB-lite"/>
    </source>
</evidence>
<feature type="compositionally biased region" description="Basic and acidic residues" evidence="1">
    <location>
        <begin position="3476"/>
        <end position="3508"/>
    </location>
</feature>
<feature type="region of interest" description="Disordered" evidence="1">
    <location>
        <begin position="1476"/>
        <end position="1537"/>
    </location>
</feature>
<feature type="compositionally biased region" description="Basic and acidic residues" evidence="1">
    <location>
        <begin position="5300"/>
        <end position="5315"/>
    </location>
</feature>
<feature type="compositionally biased region" description="Basic and acidic residues" evidence="1">
    <location>
        <begin position="6589"/>
        <end position="6608"/>
    </location>
</feature>
<feature type="region of interest" description="Disordered" evidence="1">
    <location>
        <begin position="6652"/>
        <end position="6711"/>
    </location>
</feature>
<feature type="region of interest" description="Disordered" evidence="1">
    <location>
        <begin position="3395"/>
        <end position="3433"/>
    </location>
</feature>
<feature type="region of interest" description="Disordered" evidence="1">
    <location>
        <begin position="971"/>
        <end position="1005"/>
    </location>
</feature>
<feature type="compositionally biased region" description="Basic and acidic residues" evidence="1">
    <location>
        <begin position="4498"/>
        <end position="4526"/>
    </location>
</feature>
<feature type="compositionally biased region" description="Basic and acidic residues" evidence="1">
    <location>
        <begin position="587"/>
        <end position="598"/>
    </location>
</feature>
<feature type="compositionally biased region" description="Basic and acidic residues" evidence="1">
    <location>
        <begin position="3128"/>
        <end position="3142"/>
    </location>
</feature>
<feature type="region of interest" description="Disordered" evidence="1">
    <location>
        <begin position="1193"/>
        <end position="1251"/>
    </location>
</feature>
<feature type="compositionally biased region" description="Basic and acidic residues" evidence="1">
    <location>
        <begin position="6256"/>
        <end position="6269"/>
    </location>
</feature>
<feature type="region of interest" description="Disordered" evidence="1">
    <location>
        <begin position="1406"/>
        <end position="1453"/>
    </location>
</feature>
<feature type="compositionally biased region" description="Basic and acidic residues" evidence="1">
    <location>
        <begin position="6465"/>
        <end position="6497"/>
    </location>
</feature>
<sequence>MATEGVIIQEPVSIVEKIATESVIIQEPISIVEKMATEAVIIQEPISIVKTAESKHLTLEVAAENKGIETAYIITEGNTGISKGESFLVSPEISIVANETSGILEHTEVDGTPFKEEKILEDKEKTVVRIEEEDRTRDGIEKGDMDHSSEELEKQASMDSRNPIVDNLPSMVAESEEVACVHEPEENKCVNGENDTSQDENLFDTSSIKKTKELRSQASDIRMENIVKECPREETGQCEIDEKTDQDFSTSNELCKDDANSESEKVAVDAIQAADKELALTEASDEMEIDEESAIAMPKEYVTEAEHVSTPNEKPANPMNAVYKDANIDISGETAKTSTSIEEATSVKDHEDRSEGDGRETMSVKEVHEESEMEASGTGKENPETKKHPIPDISDSSITDETAKESMKQVESSLMKLTEEATNSNVMEMDSIEQRAKPDNDPSPFDEKESKEEIQQTLEEDLVRGSSFELKESRMDTEEETSVKEDEADGEKNVVAVKEIGLATTEHDMVGVEGANIDVNSMDFSVTCEKNVEAPKPGEEDGMQDKIPNAVSEDRMEMTTEDVPLKEAIGDEVKEHSTFPSEEYETTEERKITDETLEKDRPYKHLEKIAVDVEVVPDTDKKPAVTGAFDEMKREEESTVLMPEGKPEEEIPIQQKNEPKSEMPSFPLNVVHEDVNTAISRETTETSTSIREKTSVENHEERSEREGREDSSTEHQQNEVDENTKTMELEISNDNADNLHVTDSSVQQSAENEYEKQFEFSDVQPEEQFNDAMVAVKEKDKVSEDASKASQSSDYTIPEQIFTEAATTDLKSETSEMGNENTMFVKKAYHLNSGNGSECNEALNNKHKGIQQELNYHIEDNSKHEETKEVTEKLELDNTVENNGKQILEEDTNNDQITLKEACEGSETEALGTAKEETTLIEVKEELVCSFSFELEESKMDTEEATAVKEHIDTADLDCTSQAAEMLETNLKEAKAEAEEEEEEKNEINNVVDGEDHGNGLGSADIDAKSAESCMTGEKDIDIPQEEDRMQDKILNAGSENQMEMTNDGIPLKDILGDDVKEHSAMHSEENDATLLEERKLVDETSEEDLAQQKHSENVVVDVKVVQVMGEELAITKGSEEMRKDKESIVPMPEGEISEVENIGLAQKNQEGNSEKDEILEESFKQKNEPENENRACPWDAVSEDVNTAICAKTAETSTSIEEATPVKDHDERSEGQTREDSPTDHLQTKASQSNETVEVEISNENSDDLHVTDSFVGQLMDNEHEKQCKFSDVEPVEDEALEHKEESIQQESENRSALRKDAKENVEDNLNQEETKEVPEGPTSIVKEEYAIINDSLKTTEENENEATPEVEVCEKLEPDNTVENSEKQILEEEDNKKDQTTLMTEMMEEKAKEENTAAVVSITEESKEEIAPIEVKEDHVPSSSVELGESKNDTKEENSASCTAETEETNIKEADAELEKEKNQKCNVVVIEENSSAKTEHEQIGVSSTEIDVKSGDSYVTHEKDMEIPKEEDAMQDKVRNEGSEDQLEMTTKEIPLKEILGDEVKEYKATLIEERKITDETSEKDHDSCEHSETPVPQVTDEKLIRNEDNPLADVPKAEPEDTGNKSRHEVKEQLAEESNLDVTDVSTGEEHRELENQTDACKAKTLPVENSSDVGLERSKFEDGKPLDETMDVEATLGTCKDGEKAAEEENSAKNIEKTESLKEDAEKEKENQIPEMVTMTYNAKVADYSSVSTECFMEAESKEQIVAENLEVKEHSTNDGEASHITKELEEMRQAEESRDPVSPCSKDREAEEKTEEIIDDSKLCHEESCIEAVTEVTAETSLNDTDKIVNASNISSAETTVGDIKSDAQETEVENVHFEEISSELDPDVRTNDNDEVQKQNLNMETVDKDEAEVTEKLEPDNTAKNDGKQILEEENTYNNQIPIEEVCKASETAASGTAKEEITPIEVKEELVCSSSSELEQSKMDTEEAATVKEYISTAELDCTSQAAETEETNLKEAKAEPEEEKNEINNVVDGEDDEIGLESADINVKSEEFCVTSEDIETPREEDTMQDKIPNAGSENQMEMTIEEIPLKEVSGDDVKEGSTMPSEENDAALIEEKKIVYETSEEDQALYKHPENMVDTKVVQETDEELAITKGSDEMRRDEESIVPMPEVKTSEVENIGFIQKNQEENSHKDEIQEESFKQKNEPEEENHACPLDAVSEDVNTAICAKTAETSTSIEEATSVKDHDERSEGETREDSPTDHLQTKASDINETVEVEISNEKADDLHVLDSYVGQLVDNEHEKQYELLSVQPVENEALEHKEESILQQSENCSAQKPEPKDAMENLKQEETKEVYEGPMSIVKEECTIIDDSLKATEENENEATPEVEVCENLEPDNTVANAEKQILEEEDNKKDQTTLMTETKKEKAKEENTAAVVSITVTSYTIIEETVSIEETAKPNNDSSLYDIVQESKEEITPIEVKEDQARSSEFELKESKNDTEEEISASYPEETEETNIKEAEADADAEPEDEADADAEAEADADADADADAEREKRKNEIYNVVVIEENSPARTEHEESGVCSAEVDVKSGDSYVTHKKDMEIPEEEDAVQDKVPYAGSEDQLEMTTKEIPLKETLGDEVKESEATFSEERKITDETSDKDQDQREHSETPMPQITDEKLIQSEDNPLVDVPKAESKDTGNGSGQVVEEQLAEESNLEVTDVSTVEEHRELESQTNACEAKALPVENPSDVGLDTSKIEDGKPLDEAVDLEATLGTHKDGEKATEEEKLAKSMEKPESLKEDTEIEKENQIPEMVIMTYNAKVEDNSSVSTECFMEAESKEQIVAENLEVKQHSTNDGEASHITEELEEMRQAEESGDPVSLRSKDREAEEKTEEIIDDSKPCHEESRLEAVTEVTAETSLNDTDKIVNASNISSAEMTVGNIKSDAQETEVEIVQLEEISSESDPDVRTNENDEVQKQNLNMETVDKDEAEVAEKLEPDNTVENDGKQILEEEDTNNNQITIEEVYRGPETAASGTAEKEITVIEFKEELVCSSSFELEESKMDTAEETAVNEHINTADFDCTSQAAETAKTNLKEAKAEPEEEEMNEINNVVDGEDEGIGSESAEIEVKSVESYVTSEKDIKISREEDGVQDKFPNAGSENQMEMTSEEILLKEVLGDDIKEHSTMPLEKYDTTLIEERKITEDTSEEDQDQHKHSENVAVDVRVIQVTDKELAITKGLSEMRKDKESIVSMPEVKTSEVENIGVVQKNQEENSHKDEIQESFKQKNEPEKENHVCPLDAVSEDVNTAICAETAETNTSIEEATSVKDHDERSEGETREDSPTDYLQPKASQSNETVEVEISNENADDLHVTVSFGGQLMDNEHEKQYKFSDVEPVENEALEHKEESILQESENRTALPKDAMENVGDNLNQEETKEIREGPTLIVKEECAIINDSLQATEENEIEATPEVEVSENLEPDGTVENTEKQILEEEDNKKDQTSLKTDTMKEKAEEEKNAAVVSITEESKEETTPIKVKEDHVYSLSLELKESKKDIEEENSASCVAETEETNIKETEAHAEVKKGKNEINNVVVVEENGLTRSEHEESGACSAELDVKSGDSHVTPEKDMEKEEDAMQDKVPNAGSEDQLEMTTKEIPLKEILGDEVKEYEATLIEERKITDETSEKNQGSSEHSETPVPQIMDEKSIQNEDNPLADVPKAKPEDTGNESGHEVEEQLAEKSNLEVTDDSSGEQHRELENQTDACEAETLPVENLSDVGLERSKFEDGKPLDGAMDLEATLGTSKDDKKATGEENLAKNIKKQESLKEETEMEKENQIPEMVITNYSAKVDDYSSVLTECVTEVETKEQIVAENLQVEEYLTSDGEASHITKEFEEMRQDEESRDPVSLHSEDREAEEKTEEIIDDSNLCYNESHIEAVTEVREETADNLTQDHELVETKSEASKISKAELLGEIDHIGSPNTVLEVKLEEQIQTSYCSLLSETEASPVEKIEEEMQKDDEIKQECRGDSSETKTIEEVCLSNEQTELKAVSKEETIADQAPLTDGPVEQIQTTSSTLPSEESEHGTRAISEAIEYGKTKGEVPTKLDVLTGGVVTGEQTLSGNKPEEGPISTPLVFEEDNEENMRIEEEKTYEADMIPDKISEDLSVADATAEKCLEKEEFLELDDGKNDDTEKEDEKTNKGELIRNETQEDAKEAKTALKICSQTERSVKPEAVVEDEMTISETLPEKTADEQIQNPTSALPSKEEECERTITDEMIESVKTQDYNEEDASLQKNRLQEDEALAVDDNASSEVIQTEKHKDLPNPADTLPTDHLHLTTSMLPSEVQGDERKETELEEDENPDKIPEQTRDIEEASDFNKEIHEKASENELLNETEDAAIHEKLVKARTETGEIILNEVSTEKVILEAQKTSENENPIEDKTVEDPVQASDARIETTTATEENVELALAGSEEKPESDSEPVAEDQSKEPIPEDTKNQDDETNTDAQNKETENQIKEEQKDKLKDEDSVNKDKNTNKVVSGEADGSEDTKEQVMEEESSTNEPEAMLEGETIISEVISKELEEHGAAIEEQKIKAESFEDEESSQSKSTIELQGTLEDRAAEVHIVPGETSTDNLHSTTSTLPSEVKENETMETELKEDKSTENIQEQTREIEEVLNFNKETCKRASDNELLTETEDAANEKKIVIARDETEGEEHQCEKTIEGNEITVDKDLDKEVMENKEVTEISYSTPHLEEMIKDGSGEELKDKLVEDKKYEELIVETQKTSGNEIIEDQIEDKTVEDPGQASVVKIETTSVTEENVAIAGFEEKSKSETEAVAEEQSKETIPEHTKSLDDEISIGVQNQETEEQIKEELKDKLEDEDSISSEQNTNVVTKAVILSEEVDKEVEKVDGIKEIKEHVMEEESSTNELHPVSKGDEATNEVKEYSAVSTECIKVAASKEQIKAEVEENSTNDKEGSDVTKEIEERRQDEDSKDPIKEHGEDRQEEKIEEIIDDSKFCHEESPIEAVTEVIAGTSLNNTEVNQELVNTANISSVKMSLKTIESDSNQETKEIEKVQLEERSSNLAPEAPTNNNDEAEITERDLKAFYMANDQIAEAENGLSAEKLEEVTGEQILETKIPKEGTTSFPLVSKEEEENVSSVKKIEEDKLNEADTSEKISEDSFNAKEVAETFSEKEAIQELDDAKNDEAATAQCPQVEESSEQSLPSELTVENLKHGAEANEEEEEKVKEVEILEKERPQEPEAVMDQETIIVQASITEESQEIEANEEKRKEAKKLDDGNCEDSSAGETEKLNELQLVTREEIASGQSSSELTEENLKHGAEAKEEEGEKVKEVELLEKEGPQEPKAVIDQETITAQASLTEESQEIEANKEKRKETEKLHDGNHEDSSAGVTEELNELQLVTKEEIASGKSSSDKQLYISATAITSEMLEHEKKEKEDEKTNNRQIIKDGTEEDAPDAKTTAEICSQKDSSVKLEAFAEDEATAGTAEKIESEKKGEAEFSQDNGEDVILQKELLQEDEALAAENNTSSQTIPTEKPEEKILNPVVTLPSEEHKHETINEVDKPEEENMKEEETKIGEIDGVKTVEEISTEKDEIKEAKPVLEVETDHLHITTSALPSEVQGDEMNDMESTDENSRKTGEVEEASNFKVNTCEKALDNELLTEIEDAAIKENLVKARDGSGSEVNQCEKTNEGNEIPLNEVSIEQVTKNKKVTETTYSTSCSEELIKDGSGEDEVKENPTEGKTYGELVQEAQKTSEIEIVENQIEDKTFEDPSHASISRIKTITVTEENVEPALAGFEEKPKSDSEPVAEDQSNETIPEDTKSQDDETSQETKEHITEELKDKLKDEDYINRDENENEITKVVVLSEKVDKEVEKADVSEAIKEHVMEEESSTNELPPVSRGDEANKAKDYNSVSTECIKEAESREHIEAEQTEVERKSTHDKEGSHIIEELEERRQGEESTDPAKVSSEDREAEEKAEIIDDLKLCHEESHIEFVADLRAQTSLNDAVNEELINTLNISSVKMGLETIKGDANQETKEVEMGQLEDISSDLALEVPLNDNNEVEVIKRDADALYMHKDQVAEPEKGPTAELEANKTEDTEGVPETSSDYISQRVETILIDDIGSTNTLPEEKPDEQLQSSACTLLSEGENIRIANPIENIEEEIQKDAEIKHESREDSSDTKRIEEVRLPNEEQGELKAVDTIADEGLPNEEPEEKIQTTFSTLASKESEHRTGAINEEIEYGKTKEEIPRKLDAVAGDGITGEQTLETNKPEEKTTSSPLVSEEEGNVSKAEKTEEGKINEADMSPDKISEDPSDAKKKAETCLEKQEFQELNDATNDETAAAQAFQMEESNEQSLYLEFPVQNPKHEADASKEEEKVKEPEMLEKEGPGEPETKETEDEKTSEGEIIKDKTEEDASDAQITVEISSHKQRSTGLEAVKEDEMTAGTARKIESKKMEEAKFLQRDTTDDVTLQKEQLKEEEALAVDDNATSQTTATEKPEEQISNLVATLQSEEYKHKTVNEVDNTKEDGHLDGVKKEEKISQEKDKIKEAEAILRGETNHLHITTSVLPSEVQRDETNKTEFKEDEGHEKIPKLKEEVEEASNFNREIHEKAFDNELLNEETKDAAIKENIVKARDGTGSEENQCEQTNEGNEIILNEVSKEEVASYSTSHSEEPIKDEAREDVGKDEPIEDNTFEELIVEAQKTSENEILEKRIKNAVVEDRGQASAVRIETTTESSSKISIAEGNQILNDIQQTDETTKTASDKQIPREFDHIENMEITSLVVGEYVRIDLQDRVDPQKAEIGDVKETYSGGVEHAGEKTANNSSEEIMKESVSMEDLTKISSSDHVESFTKGTSPLTRVMIEREAKDETDASRFLLVDKQENKYPAPVDAGEEKEQMEVEIRDKDSSDTKIGDNICSEQEENKELKSVVEEKSIVIQPPQTKINEDLISHFEDGSKEDEHNGDKTKETFEVPTYEIQNEKPTLETPKDAASDNTEKETVAKDETVKDDMKEATIVEKIPGEKDPIECKKTTNSIGKQQFPTEQQDEASETSDKIVVGDLEPRNAQEIYSEAGPYNGKEKRPENAGAEKSEEPESEDSAKLSLYDLLQRSTRGLQGAKNVIEEKELVVSKEEPPEEEAKTDEDEGDENSKTEPGIKPHKKSHNILSGVGSKVKHSISKMKKAITGKSSHSKESKPISPKESKK</sequence>
<comment type="caution">
    <text evidence="2">The sequence shown here is derived from an EMBL/GenBank/DDBJ whole genome shotgun (WGS) entry which is preliminary data.</text>
</comment>
<feature type="compositionally biased region" description="Basic and acidic residues" evidence="1">
    <location>
        <begin position="552"/>
        <end position="577"/>
    </location>
</feature>
<feature type="compositionally biased region" description="Acidic residues" evidence="1">
    <location>
        <begin position="2490"/>
        <end position="2504"/>
    </location>
</feature>
<feature type="region of interest" description="Disordered" evidence="1">
    <location>
        <begin position="6182"/>
        <end position="6214"/>
    </location>
</feature>
<feature type="compositionally biased region" description="Basic and acidic residues" evidence="1">
    <location>
        <begin position="690"/>
        <end position="728"/>
    </location>
</feature>
<feature type="compositionally biased region" description="Basic and acidic residues" evidence="1">
    <location>
        <begin position="2615"/>
        <end position="2658"/>
    </location>
</feature>
<feature type="compositionally biased region" description="Polar residues" evidence="1">
    <location>
        <begin position="4620"/>
        <end position="4634"/>
    </location>
</feature>
<feature type="compositionally biased region" description="Basic and acidic residues" evidence="1">
    <location>
        <begin position="6940"/>
        <end position="6953"/>
    </location>
</feature>
<feature type="compositionally biased region" description="Basic and acidic residues" evidence="1">
    <location>
        <begin position="5881"/>
        <end position="5902"/>
    </location>
</feature>
<feature type="compositionally biased region" description="Low complexity" evidence="1">
    <location>
        <begin position="2218"/>
        <end position="2230"/>
    </location>
</feature>
<feature type="compositionally biased region" description="Basic and acidic residues" evidence="1">
    <location>
        <begin position="5380"/>
        <end position="5400"/>
    </location>
</feature>
<feature type="region of interest" description="Disordered" evidence="1">
    <location>
        <begin position="1272"/>
        <end position="1326"/>
    </location>
</feature>
<dbReference type="EMBL" id="JAHUZN010000007">
    <property type="protein sequence ID" value="KAG8489773.1"/>
    <property type="molecule type" value="Genomic_DNA"/>
</dbReference>
<feature type="region of interest" description="Disordered" evidence="1">
    <location>
        <begin position="189"/>
        <end position="208"/>
    </location>
</feature>
<feature type="compositionally biased region" description="Basic and acidic residues" evidence="1">
    <location>
        <begin position="2077"/>
        <end position="2089"/>
    </location>
</feature>
<feature type="compositionally biased region" description="Basic and acidic residues" evidence="1">
    <location>
        <begin position="2765"/>
        <end position="2799"/>
    </location>
</feature>
<feature type="compositionally biased region" description="Basic and acidic residues" evidence="1">
    <location>
        <begin position="4418"/>
        <end position="4435"/>
    </location>
</feature>
<feature type="compositionally biased region" description="Basic and acidic residues" evidence="1">
    <location>
        <begin position="3260"/>
        <end position="3285"/>
    </location>
</feature>
<dbReference type="OrthoDB" id="771720at2759"/>
<feature type="region of interest" description="Disordered" evidence="1">
    <location>
        <begin position="4820"/>
        <end position="4878"/>
    </location>
</feature>
<feature type="region of interest" description="Disordered" evidence="1">
    <location>
        <begin position="3664"/>
        <end position="3828"/>
    </location>
</feature>
<feature type="compositionally biased region" description="Acidic residues" evidence="1">
    <location>
        <begin position="2512"/>
        <end position="2538"/>
    </location>
</feature>
<feature type="compositionally biased region" description="Basic and acidic residues" evidence="1">
    <location>
        <begin position="4923"/>
        <end position="4936"/>
    </location>
</feature>
<name>A0A8J6D3E5_9ROSI</name>
<feature type="region of interest" description="Disordered" evidence="1">
    <location>
        <begin position="1118"/>
        <end position="1181"/>
    </location>
</feature>
<feature type="region of interest" description="Disordered" evidence="1">
    <location>
        <begin position="4047"/>
        <end position="4078"/>
    </location>
</feature>
<feature type="compositionally biased region" description="Basic and acidic residues" evidence="1">
    <location>
        <begin position="3424"/>
        <end position="3433"/>
    </location>
</feature>
<feature type="region of interest" description="Disordered" evidence="1">
    <location>
        <begin position="5136"/>
        <end position="5219"/>
    </location>
</feature>
<feature type="region of interest" description="Disordered" evidence="1">
    <location>
        <begin position="131"/>
        <end position="163"/>
    </location>
</feature>
<feature type="region of interest" description="Disordered" evidence="1">
    <location>
        <begin position="2860"/>
        <end position="2892"/>
    </location>
</feature>
<feature type="compositionally biased region" description="Basic and acidic residues" evidence="1">
    <location>
        <begin position="2955"/>
        <end position="2966"/>
    </location>
</feature>
<feature type="region of interest" description="Disordered" evidence="1">
    <location>
        <begin position="3252"/>
        <end position="3286"/>
    </location>
</feature>
<feature type="region of interest" description="Disordered" evidence="1">
    <location>
        <begin position="1775"/>
        <end position="1805"/>
    </location>
</feature>
<feature type="compositionally biased region" description="Basic and acidic residues" evidence="1">
    <location>
        <begin position="6856"/>
        <end position="6868"/>
    </location>
</feature>
<feature type="compositionally biased region" description="Basic and acidic residues" evidence="1">
    <location>
        <begin position="432"/>
        <end position="454"/>
    </location>
</feature>
<feature type="region of interest" description="Disordered" evidence="1">
    <location>
        <begin position="332"/>
        <end position="490"/>
    </location>
</feature>
<feature type="compositionally biased region" description="Polar residues" evidence="1">
    <location>
        <begin position="732"/>
        <end position="751"/>
    </location>
</feature>
<feature type="compositionally biased region" description="Basic and acidic residues" evidence="1">
    <location>
        <begin position="1685"/>
        <end position="1717"/>
    </location>
</feature>
<feature type="compositionally biased region" description="Basic and acidic residues" evidence="1">
    <location>
        <begin position="2049"/>
        <end position="2058"/>
    </location>
</feature>
<feature type="compositionally biased region" description="Basic and acidic residues" evidence="1">
    <location>
        <begin position="1892"/>
        <end position="1918"/>
    </location>
</feature>
<feature type="compositionally biased region" description="Basic and acidic residues" evidence="1">
    <location>
        <begin position="2872"/>
        <end position="2892"/>
    </location>
</feature>
<feature type="region of interest" description="Disordered" evidence="1">
    <location>
        <begin position="5533"/>
        <end position="5593"/>
    </location>
</feature>
<feature type="region of interest" description="Disordered" evidence="1">
    <location>
        <begin position="6897"/>
        <end position="7222"/>
    </location>
</feature>
<dbReference type="PANTHER" id="PTHR35511:SF2">
    <property type="entry name" value="A-KINASE ANCHOR-LIKE PROTEIN"/>
    <property type="match status" value="1"/>
</dbReference>
<feature type="region of interest" description="Disordered" evidence="1">
    <location>
        <begin position="4219"/>
        <end position="4363"/>
    </location>
</feature>
<feature type="compositionally biased region" description="Basic and acidic residues" evidence="1">
    <location>
        <begin position="1599"/>
        <end position="1618"/>
    </location>
</feature>
<feature type="compositionally biased region" description="Basic and acidic residues" evidence="1">
    <location>
        <begin position="2745"/>
        <end position="2754"/>
    </location>
</feature>
<feature type="region of interest" description="Disordered" evidence="1">
    <location>
        <begin position="3128"/>
        <end position="3155"/>
    </location>
</feature>
<feature type="compositionally biased region" description="Basic and acidic residues" evidence="1">
    <location>
        <begin position="6963"/>
        <end position="6989"/>
    </location>
</feature>
<feature type="region of interest" description="Disordered" evidence="1">
    <location>
        <begin position="5268"/>
        <end position="5409"/>
    </location>
</feature>
<feature type="region of interest" description="Disordered" evidence="1">
    <location>
        <begin position="532"/>
        <end position="598"/>
    </location>
</feature>
<feature type="compositionally biased region" description="Basic and acidic residues" evidence="1">
    <location>
        <begin position="1282"/>
        <end position="1307"/>
    </location>
</feature>
<feature type="region of interest" description="Disordered" evidence="1">
    <location>
        <begin position="3085"/>
        <end position="3115"/>
    </location>
</feature>
<feature type="compositionally biased region" description="Basic and acidic residues" evidence="1">
    <location>
        <begin position="7139"/>
        <end position="7151"/>
    </location>
</feature>
<feature type="region of interest" description="Disordered" evidence="1">
    <location>
        <begin position="6093"/>
        <end position="6126"/>
    </location>
</feature>
<feature type="compositionally biased region" description="Basic and acidic residues" evidence="1">
    <location>
        <begin position="2582"/>
        <end position="2591"/>
    </location>
</feature>
<feature type="compositionally biased region" description="Acidic residues" evidence="1">
    <location>
        <begin position="5634"/>
        <end position="5645"/>
    </location>
</feature>
<feature type="compositionally biased region" description="Acidic residues" evidence="1">
    <location>
        <begin position="3452"/>
        <end position="3469"/>
    </location>
</feature>
<feature type="region of interest" description="Disordered" evidence="1">
    <location>
        <begin position="1844"/>
        <end position="1924"/>
    </location>
</feature>
<feature type="compositionally biased region" description="Basic and acidic residues" evidence="1">
    <location>
        <begin position="381"/>
        <end position="390"/>
    </location>
</feature>
<feature type="compositionally biased region" description="Basic and acidic residues" evidence="1">
    <location>
        <begin position="5501"/>
        <end position="5511"/>
    </location>
</feature>
<feature type="compositionally biased region" description="Basic and acidic residues" evidence="1">
    <location>
        <begin position="6306"/>
        <end position="6345"/>
    </location>
</feature>
<feature type="compositionally biased region" description="Basic and acidic residues" evidence="1">
    <location>
        <begin position="6688"/>
        <end position="6705"/>
    </location>
</feature>
<feature type="region of interest" description="Disordered" evidence="1">
    <location>
        <begin position="4107"/>
        <end position="4133"/>
    </location>
</feature>
<feature type="compositionally biased region" description="Basic and acidic residues" evidence="1">
    <location>
        <begin position="1493"/>
        <end position="1525"/>
    </location>
</feature>
<feature type="region of interest" description="Disordered" evidence="1">
    <location>
        <begin position="5493"/>
        <end position="5518"/>
    </location>
</feature>
<feature type="region of interest" description="Disordered" evidence="1">
    <location>
        <begin position="2988"/>
        <end position="3009"/>
    </location>
</feature>
<feature type="compositionally biased region" description="Basic and acidic residues" evidence="1">
    <location>
        <begin position="2175"/>
        <end position="2201"/>
    </location>
</feature>
<feature type="region of interest" description="Disordered" evidence="1">
    <location>
        <begin position="5443"/>
        <end position="5472"/>
    </location>
</feature>
<proteinExistence type="predicted"/>
<feature type="compositionally biased region" description="Basic and acidic residues" evidence="1">
    <location>
        <begin position="1118"/>
        <end position="1128"/>
    </location>
</feature>
<feature type="compositionally biased region" description="Low complexity" evidence="1">
    <location>
        <begin position="1194"/>
        <end position="1204"/>
    </location>
</feature>
<feature type="compositionally biased region" description="Basic and acidic residues" evidence="1">
    <location>
        <begin position="2460"/>
        <end position="2489"/>
    </location>
</feature>
<feature type="compositionally biased region" description="Basic and acidic residues" evidence="1">
    <location>
        <begin position="1406"/>
        <end position="1422"/>
    </location>
</feature>
<feature type="compositionally biased region" description="Acidic residues" evidence="1">
    <location>
        <begin position="7152"/>
        <end position="7165"/>
    </location>
</feature>
<feature type="compositionally biased region" description="Basic and acidic residues" evidence="1">
    <location>
        <begin position="5327"/>
        <end position="5361"/>
    </location>
</feature>
<feature type="compositionally biased region" description="Polar residues" evidence="1">
    <location>
        <begin position="6504"/>
        <end position="6518"/>
    </location>
</feature>
<feature type="region of interest" description="Disordered" evidence="1">
    <location>
        <begin position="6588"/>
        <end position="6608"/>
    </location>
</feature>
<feature type="compositionally biased region" description="Basic and acidic residues" evidence="1">
    <location>
        <begin position="3315"/>
        <end position="3332"/>
    </location>
</feature>
<feature type="compositionally biased region" description="Basic and acidic residues" evidence="1">
    <location>
        <begin position="5932"/>
        <end position="5973"/>
    </location>
</feature>
<feature type="compositionally biased region" description="Basic and acidic residues" evidence="1">
    <location>
        <begin position="1873"/>
        <end position="1884"/>
    </location>
</feature>
<feature type="region of interest" description="Disordered" evidence="1">
    <location>
        <begin position="6739"/>
        <end position="6760"/>
    </location>
</feature>
<feature type="region of interest" description="Disordered" evidence="1">
    <location>
        <begin position="242"/>
        <end position="262"/>
    </location>
</feature>
<feature type="compositionally biased region" description="Basic and acidic residues" evidence="1">
    <location>
        <begin position="3709"/>
        <end position="3733"/>
    </location>
</feature>
<feature type="region of interest" description="Disordered" evidence="1">
    <location>
        <begin position="2139"/>
        <end position="2261"/>
    </location>
</feature>
<feature type="region of interest" description="Disordered" evidence="1">
    <location>
        <begin position="1555"/>
        <end position="1719"/>
    </location>
</feature>
<feature type="compositionally biased region" description="Polar residues" evidence="1">
    <location>
        <begin position="334"/>
        <end position="343"/>
    </location>
</feature>
<feature type="compositionally biased region" description="Basic and acidic residues" evidence="1">
    <location>
        <begin position="4820"/>
        <end position="4845"/>
    </location>
</feature>
<feature type="compositionally biased region" description="Basic and acidic residues" evidence="1">
    <location>
        <begin position="6997"/>
        <end position="7049"/>
    </location>
</feature>
<feature type="compositionally biased region" description="Basic and acidic residues" evidence="1">
    <location>
        <begin position="4578"/>
        <end position="4588"/>
    </location>
</feature>
<feature type="compositionally biased region" description="Basic residues" evidence="1">
    <location>
        <begin position="7190"/>
        <end position="7202"/>
    </location>
</feature>
<feature type="compositionally biased region" description="Polar residues" evidence="1">
    <location>
        <begin position="6657"/>
        <end position="6668"/>
    </location>
</feature>
<gene>
    <name evidence="2" type="ORF">CXB51_017925</name>
</gene>
<feature type="region of interest" description="Disordered" evidence="1">
    <location>
        <begin position="4168"/>
        <end position="4205"/>
    </location>
</feature>
<feature type="compositionally biased region" description="Basic and acidic residues" evidence="1">
    <location>
        <begin position="4353"/>
        <end position="4363"/>
    </location>
</feature>
<keyword evidence="3" id="KW-1185">Reference proteome</keyword>
<feature type="region of interest" description="Disordered" evidence="1">
    <location>
        <begin position="6834"/>
        <end position="6871"/>
    </location>
</feature>
<feature type="region of interest" description="Disordered" evidence="1">
    <location>
        <begin position="2582"/>
        <end position="2717"/>
    </location>
</feature>
<reference evidence="2 3" key="1">
    <citation type="journal article" date="2021" name="bioRxiv">
        <title>The Gossypium anomalum genome as a resource for cotton improvement and evolutionary analysis of hybrid incompatibility.</title>
        <authorList>
            <person name="Grover C.E."/>
            <person name="Yuan D."/>
            <person name="Arick M.A."/>
            <person name="Miller E.R."/>
            <person name="Hu G."/>
            <person name="Peterson D.G."/>
            <person name="Wendel J.F."/>
            <person name="Udall J.A."/>
        </authorList>
    </citation>
    <scope>NUCLEOTIDE SEQUENCE [LARGE SCALE GENOMIC DNA]</scope>
    <source>
        <strain evidence="2">JFW-Udall</strain>
        <tissue evidence="2">Leaf</tissue>
    </source>
</reference>
<feature type="region of interest" description="Disordered" evidence="1">
    <location>
        <begin position="4004"/>
        <end position="4024"/>
    </location>
</feature>
<feature type="compositionally biased region" description="Basic and acidic residues" evidence="1">
    <location>
        <begin position="5982"/>
        <end position="5991"/>
    </location>
</feature>
<feature type="compositionally biased region" description="Basic and acidic residues" evidence="1">
    <location>
        <begin position="1430"/>
        <end position="1440"/>
    </location>
</feature>
<feature type="compositionally biased region" description="Basic and acidic residues" evidence="1">
    <location>
        <begin position="4255"/>
        <end position="4265"/>
    </location>
</feature>
<feature type="compositionally biased region" description="Basic and acidic residues" evidence="1">
    <location>
        <begin position="3885"/>
        <end position="3907"/>
    </location>
</feature>
<dbReference type="PANTHER" id="PTHR35511">
    <property type="entry name" value="A-KINASE ANCHOR-LIKE PROTEIN"/>
    <property type="match status" value="1"/>
</dbReference>
<feature type="compositionally biased region" description="Polar residues" evidence="1">
    <location>
        <begin position="7050"/>
        <end position="7062"/>
    </location>
</feature>
<feature type="compositionally biased region" description="Basic and acidic residues" evidence="1">
    <location>
        <begin position="7208"/>
        <end position="7222"/>
    </location>
</feature>
<feature type="compositionally biased region" description="Basic and acidic residues" evidence="1">
    <location>
        <begin position="1583"/>
        <end position="1592"/>
    </location>
</feature>
<feature type="compositionally biased region" description="Basic and acidic residues" evidence="1">
    <location>
        <begin position="7096"/>
        <end position="7111"/>
    </location>
</feature>
<feature type="compositionally biased region" description="Low complexity" evidence="1">
    <location>
        <begin position="677"/>
        <end position="689"/>
    </location>
</feature>
<feature type="compositionally biased region" description="Basic and acidic residues" evidence="1">
    <location>
        <begin position="5059"/>
        <end position="5073"/>
    </location>
</feature>
<feature type="region of interest" description="Disordered" evidence="1">
    <location>
        <begin position="621"/>
        <end position="765"/>
    </location>
</feature>
<feature type="region of interest" description="Disordered" evidence="1">
    <location>
        <begin position="4418"/>
        <end position="4559"/>
    </location>
</feature>
<dbReference type="Proteomes" id="UP000701853">
    <property type="component" value="Chromosome 7"/>
</dbReference>
<organism evidence="2 3">
    <name type="scientific">Gossypium anomalum</name>
    <dbReference type="NCBI Taxonomy" id="47600"/>
    <lineage>
        <taxon>Eukaryota</taxon>
        <taxon>Viridiplantae</taxon>
        <taxon>Streptophyta</taxon>
        <taxon>Embryophyta</taxon>
        <taxon>Tracheophyta</taxon>
        <taxon>Spermatophyta</taxon>
        <taxon>Magnoliopsida</taxon>
        <taxon>eudicotyledons</taxon>
        <taxon>Gunneridae</taxon>
        <taxon>Pentapetalae</taxon>
        <taxon>rosids</taxon>
        <taxon>malvids</taxon>
        <taxon>Malvales</taxon>
        <taxon>Malvaceae</taxon>
        <taxon>Malvoideae</taxon>
        <taxon>Gossypium</taxon>
    </lineage>
</organism>
<feature type="region of interest" description="Disordered" evidence="1">
    <location>
        <begin position="3589"/>
        <end position="3648"/>
    </location>
</feature>
<feature type="compositionally biased region" description="Basic and acidic residues" evidence="1">
    <location>
        <begin position="6093"/>
        <end position="6113"/>
    </location>
</feature>
<feature type="compositionally biased region" description="Basic and acidic residues" evidence="1">
    <location>
        <begin position="345"/>
        <end position="370"/>
    </location>
</feature>
<feature type="region of interest" description="Disordered" evidence="1">
    <location>
        <begin position="2445"/>
        <end position="2546"/>
    </location>
</feature>
<feature type="compositionally biased region" description="Basic and acidic residues" evidence="1">
    <location>
        <begin position="2231"/>
        <end position="2254"/>
    </location>
</feature>